<gene>
    <name evidence="1" type="ORF">KAOT1_09094</name>
</gene>
<accession>A9E825</accession>
<protein>
    <submittedName>
        <fullName evidence="1">Uncharacterized protein</fullName>
    </submittedName>
</protein>
<reference evidence="1 2" key="1">
    <citation type="journal article" date="2011" name="J. Bacteriol.">
        <title>Genome sequence of the algicidal bacterium Kordia algicida OT-1.</title>
        <authorList>
            <person name="Lee H.S."/>
            <person name="Kang S.G."/>
            <person name="Kwon K.K."/>
            <person name="Lee J.H."/>
            <person name="Kim S.J."/>
        </authorList>
    </citation>
    <scope>NUCLEOTIDE SEQUENCE [LARGE SCALE GENOMIC DNA]</scope>
    <source>
        <strain evidence="1 2">OT-1</strain>
    </source>
</reference>
<sequence length="57" mass="6338">MLKNILNVKGVKALDKKDQKEVNGGRTRFCGGTGGMPINWPQSQCYGYGVQWYNGQC</sequence>
<evidence type="ECO:0000313" key="1">
    <source>
        <dbReference type="EMBL" id="EDP94958.1"/>
    </source>
</evidence>
<organism evidence="1 2">
    <name type="scientific">Kordia algicida OT-1</name>
    <dbReference type="NCBI Taxonomy" id="391587"/>
    <lineage>
        <taxon>Bacteria</taxon>
        <taxon>Pseudomonadati</taxon>
        <taxon>Bacteroidota</taxon>
        <taxon>Flavobacteriia</taxon>
        <taxon>Flavobacteriales</taxon>
        <taxon>Flavobacteriaceae</taxon>
        <taxon>Kordia</taxon>
    </lineage>
</organism>
<evidence type="ECO:0000313" key="2">
    <source>
        <dbReference type="Proteomes" id="UP000002945"/>
    </source>
</evidence>
<keyword evidence="2" id="KW-1185">Reference proteome</keyword>
<dbReference type="STRING" id="391587.KAOT1_09094"/>
<proteinExistence type="predicted"/>
<dbReference type="RefSeq" id="WP_007094381.1">
    <property type="nucleotide sequence ID" value="NZ_CP142125.1"/>
</dbReference>
<dbReference type="AlphaFoldDB" id="A9E825"/>
<dbReference type="Proteomes" id="UP000002945">
    <property type="component" value="Unassembled WGS sequence"/>
</dbReference>
<dbReference type="EMBL" id="ABIB01000012">
    <property type="protein sequence ID" value="EDP94958.1"/>
    <property type="molecule type" value="Genomic_DNA"/>
</dbReference>
<name>A9E825_9FLAO</name>
<comment type="caution">
    <text evidence="1">The sequence shown here is derived from an EMBL/GenBank/DDBJ whole genome shotgun (WGS) entry which is preliminary data.</text>
</comment>
<dbReference type="HOGENOM" id="CLU_2990802_0_0_10"/>